<gene>
    <name evidence="6" type="ORF">RFH988_LOCUS19610</name>
</gene>
<keyword evidence="2" id="KW-0862">Zinc</keyword>
<evidence type="ECO:0000256" key="3">
    <source>
        <dbReference type="PROSITE-ProRule" id="PRU00175"/>
    </source>
</evidence>
<feature type="domain" description="NHR" evidence="5">
    <location>
        <begin position="15"/>
        <end position="171"/>
    </location>
</feature>
<evidence type="ECO:0000313" key="7">
    <source>
        <dbReference type="Proteomes" id="UP000663882"/>
    </source>
</evidence>
<dbReference type="Pfam" id="PF13920">
    <property type="entry name" value="zf-C3HC4_3"/>
    <property type="match status" value="1"/>
</dbReference>
<keyword evidence="1 3" id="KW-0863">Zinc-finger</keyword>
<comment type="caution">
    <text evidence="6">The sequence shown here is derived from an EMBL/GenBank/DDBJ whole genome shotgun (WGS) entry which is preliminary data.</text>
</comment>
<dbReference type="GO" id="GO:0061630">
    <property type="term" value="F:ubiquitin protein ligase activity"/>
    <property type="evidence" value="ECO:0007669"/>
    <property type="project" value="TreeGrafter"/>
</dbReference>
<dbReference type="SMART" id="SM00588">
    <property type="entry name" value="NEUZ"/>
    <property type="match status" value="1"/>
</dbReference>
<keyword evidence="1 3" id="KW-0479">Metal-binding</keyword>
<dbReference type="InterPro" id="IPR006573">
    <property type="entry name" value="NHR_dom"/>
</dbReference>
<dbReference type="GO" id="GO:0008270">
    <property type="term" value="F:zinc ion binding"/>
    <property type="evidence" value="ECO:0007669"/>
    <property type="project" value="UniProtKB-KW"/>
</dbReference>
<evidence type="ECO:0000256" key="2">
    <source>
        <dbReference type="ARBA" id="ARBA00022833"/>
    </source>
</evidence>
<dbReference type="Proteomes" id="UP000663882">
    <property type="component" value="Unassembled WGS sequence"/>
</dbReference>
<dbReference type="PROSITE" id="PS50089">
    <property type="entry name" value="ZF_RING_2"/>
    <property type="match status" value="1"/>
</dbReference>
<name>A0A814PEB7_9BILA</name>
<dbReference type="Gene3D" id="2.60.120.920">
    <property type="match status" value="2"/>
</dbReference>
<evidence type="ECO:0000313" key="6">
    <source>
        <dbReference type="EMBL" id="CAF1106698.1"/>
    </source>
</evidence>
<dbReference type="Pfam" id="PF07177">
    <property type="entry name" value="Neuralized"/>
    <property type="match status" value="2"/>
</dbReference>
<dbReference type="PANTHER" id="PTHR12429:SF6">
    <property type="entry name" value="PROTEIN NEURALIZED"/>
    <property type="match status" value="1"/>
</dbReference>
<dbReference type="SUPFAM" id="SSF57850">
    <property type="entry name" value="RING/U-box"/>
    <property type="match status" value="1"/>
</dbReference>
<proteinExistence type="predicted"/>
<dbReference type="OrthoDB" id="6078042at2759"/>
<evidence type="ECO:0000259" key="4">
    <source>
        <dbReference type="PROSITE" id="PS50089"/>
    </source>
</evidence>
<dbReference type="InterPro" id="IPR001841">
    <property type="entry name" value="Znf_RING"/>
</dbReference>
<dbReference type="PANTHER" id="PTHR12429">
    <property type="entry name" value="NEURALIZED"/>
    <property type="match status" value="1"/>
</dbReference>
<feature type="domain" description="RING-type" evidence="4">
    <location>
        <begin position="393"/>
        <end position="432"/>
    </location>
</feature>
<sequence length="444" mass="51338">MARSPAMMDQSTMLKISFHQKTFGQNIRLDNNALQATRHTSFDNGITFTNKPINMNEHIHMKIIDIDESGQWLGSLAIGFIQINPDSIQRQELCKSAIPNICQKTGISYVKRIFERLTRQTVITFYYNQDGAFYILDGKEYEISKNIDVQRQMWGIIDLYGNVKGAVLTTPPKTIADSKTFFIQYDQKPDKLPIKYFTHLKPTNLQSVIFHDIHGPELDLYCQNKVVFRKNVRKLSRPYLFIDFPMRPDDELYIRILSVDFSYRTPGVIGFTNAELSNVVQNIDKLPADDPMGLYDRSEFWIINEEGFDERLSELDEYRFVFDRSGDIHMWRNNESIVPTRTVACADPSQPFYPFFFLNGRIMAFSLIGLVSSTKIVPVQPTPKKKHDDEGLCQLCYDAPANCVMIPCGHIFFCFDCKSQYEGKSKYCPVCRAEIKNIFEIEKD</sequence>
<evidence type="ECO:0000259" key="5">
    <source>
        <dbReference type="PROSITE" id="PS51065"/>
    </source>
</evidence>
<dbReference type="AlphaFoldDB" id="A0A814PEB7"/>
<reference evidence="6" key="1">
    <citation type="submission" date="2021-02" db="EMBL/GenBank/DDBJ databases">
        <authorList>
            <person name="Nowell W R."/>
        </authorList>
    </citation>
    <scope>NUCLEOTIDE SEQUENCE</scope>
</reference>
<accession>A0A814PEB7</accession>
<feature type="domain" description="NHR" evidence="5">
    <location>
        <begin position="207"/>
        <end position="370"/>
    </location>
</feature>
<dbReference type="EMBL" id="CAJNOO010001158">
    <property type="protein sequence ID" value="CAF1106698.1"/>
    <property type="molecule type" value="Genomic_DNA"/>
</dbReference>
<dbReference type="SMART" id="SM00184">
    <property type="entry name" value="RING"/>
    <property type="match status" value="1"/>
</dbReference>
<dbReference type="InterPro" id="IPR013083">
    <property type="entry name" value="Znf_RING/FYVE/PHD"/>
</dbReference>
<evidence type="ECO:0000256" key="1">
    <source>
        <dbReference type="ARBA" id="ARBA00022771"/>
    </source>
</evidence>
<dbReference type="InterPro" id="IPR043136">
    <property type="entry name" value="B30.2/SPRY_sf"/>
</dbReference>
<protein>
    <recommendedName>
        <fullName evidence="8">RING-type domain-containing protein</fullName>
    </recommendedName>
</protein>
<dbReference type="Gene3D" id="3.30.40.10">
    <property type="entry name" value="Zinc/RING finger domain, C3HC4 (zinc finger)"/>
    <property type="match status" value="1"/>
</dbReference>
<organism evidence="6 7">
    <name type="scientific">Rotaria sordida</name>
    <dbReference type="NCBI Taxonomy" id="392033"/>
    <lineage>
        <taxon>Eukaryota</taxon>
        <taxon>Metazoa</taxon>
        <taxon>Spiralia</taxon>
        <taxon>Gnathifera</taxon>
        <taxon>Rotifera</taxon>
        <taxon>Eurotatoria</taxon>
        <taxon>Bdelloidea</taxon>
        <taxon>Philodinida</taxon>
        <taxon>Philodinidae</taxon>
        <taxon>Rotaria</taxon>
    </lineage>
</organism>
<dbReference type="PROSITE" id="PS51065">
    <property type="entry name" value="NHR"/>
    <property type="match status" value="2"/>
</dbReference>
<dbReference type="InterPro" id="IPR037962">
    <property type="entry name" value="Neuralized"/>
</dbReference>
<evidence type="ECO:0008006" key="8">
    <source>
        <dbReference type="Google" id="ProtNLM"/>
    </source>
</evidence>